<sequence>MIIEFPSGRIAAAPVRKLDALAVEAALNGRRTYDELHQREVFEVVRIAYRRGDTLDQVAALLDVDYFMIAEEYEAAAGAR</sequence>
<gene>
    <name evidence="1" type="ORF">ACFFTO_23935</name>
</gene>
<evidence type="ECO:0000313" key="2">
    <source>
        <dbReference type="Proteomes" id="UP001589535"/>
    </source>
</evidence>
<name>A0ABV5U7J7_9PSEU</name>
<accession>A0ABV5U7J7</accession>
<reference evidence="1 2" key="1">
    <citation type="submission" date="2024-09" db="EMBL/GenBank/DDBJ databases">
        <authorList>
            <person name="Sun Q."/>
            <person name="Mori K."/>
        </authorList>
    </citation>
    <scope>NUCLEOTIDE SEQUENCE [LARGE SCALE GENOMIC DNA]</scope>
    <source>
        <strain evidence="1 2">JCM 13852</strain>
    </source>
</reference>
<comment type="caution">
    <text evidence="1">The sequence shown here is derived from an EMBL/GenBank/DDBJ whole genome shotgun (WGS) entry which is preliminary data.</text>
</comment>
<organism evidence="1 2">
    <name type="scientific">Amycolatopsis plumensis</name>
    <dbReference type="NCBI Taxonomy" id="236508"/>
    <lineage>
        <taxon>Bacteria</taxon>
        <taxon>Bacillati</taxon>
        <taxon>Actinomycetota</taxon>
        <taxon>Actinomycetes</taxon>
        <taxon>Pseudonocardiales</taxon>
        <taxon>Pseudonocardiaceae</taxon>
        <taxon>Amycolatopsis</taxon>
    </lineage>
</organism>
<keyword evidence="2" id="KW-1185">Reference proteome</keyword>
<dbReference type="RefSeq" id="WP_378197665.1">
    <property type="nucleotide sequence ID" value="NZ_JBHMBK010000018.1"/>
</dbReference>
<protein>
    <submittedName>
        <fullName evidence="1">Uncharacterized protein</fullName>
    </submittedName>
</protein>
<dbReference type="EMBL" id="JBHMBK010000018">
    <property type="protein sequence ID" value="MFB9687242.1"/>
    <property type="molecule type" value="Genomic_DNA"/>
</dbReference>
<evidence type="ECO:0000313" key="1">
    <source>
        <dbReference type="EMBL" id="MFB9687242.1"/>
    </source>
</evidence>
<dbReference type="Proteomes" id="UP001589535">
    <property type="component" value="Unassembled WGS sequence"/>
</dbReference>
<proteinExistence type="predicted"/>